<protein>
    <submittedName>
        <fullName evidence="2">YjbQ family protein</fullName>
    </submittedName>
</protein>
<accession>A0A7C4CCX5</accession>
<dbReference type="PIRSF" id="PIRSF004681">
    <property type="entry name" value="UCP004681"/>
    <property type="match status" value="1"/>
</dbReference>
<comment type="caution">
    <text evidence="2">The sequence shown here is derived from an EMBL/GenBank/DDBJ whole genome shotgun (WGS) entry which is preliminary data.</text>
</comment>
<dbReference type="AlphaFoldDB" id="A0A7C4CCX5"/>
<reference evidence="2" key="1">
    <citation type="journal article" date="2020" name="mSystems">
        <title>Genome- and Community-Level Interaction Insights into Carbon Utilization and Element Cycling Functions of Hydrothermarchaeota in Hydrothermal Sediment.</title>
        <authorList>
            <person name="Zhou Z."/>
            <person name="Liu Y."/>
            <person name="Xu W."/>
            <person name="Pan J."/>
            <person name="Luo Z.H."/>
            <person name="Li M."/>
        </authorList>
    </citation>
    <scope>NUCLEOTIDE SEQUENCE [LARGE SCALE GENOMIC DNA]</scope>
    <source>
        <strain evidence="2">SpSt-488</strain>
    </source>
</reference>
<dbReference type="NCBIfam" id="TIGR00149">
    <property type="entry name" value="TIGR00149_YjbQ"/>
    <property type="match status" value="1"/>
</dbReference>
<dbReference type="InterPro" id="IPR035917">
    <property type="entry name" value="YjbQ-like_sf"/>
</dbReference>
<organism evidence="2">
    <name type="scientific">candidate division WOR-3 bacterium</name>
    <dbReference type="NCBI Taxonomy" id="2052148"/>
    <lineage>
        <taxon>Bacteria</taxon>
        <taxon>Bacteria division WOR-3</taxon>
    </lineage>
</organism>
<gene>
    <name evidence="2" type="ORF">ENS41_01330</name>
</gene>
<dbReference type="SUPFAM" id="SSF111038">
    <property type="entry name" value="YjbQ-like"/>
    <property type="match status" value="1"/>
</dbReference>
<dbReference type="EMBL" id="DSUT01000023">
    <property type="protein sequence ID" value="HGK27584.1"/>
    <property type="molecule type" value="Genomic_DNA"/>
</dbReference>
<sequence>MVHTDTFAVSTSGLCDVHDITPELSRVVAESQVRQGIACVACAGSTAAITTIEFEPGVVKDLQELLEKLVPHARSYHHDATWGDANGYAHLRSALLGTSLAVPVEDGRPVLGTWQQVVLVDFDNRPRKRSLTVVVSGE</sequence>
<proteinExistence type="inferred from homology"/>
<dbReference type="PROSITE" id="PS01314">
    <property type="entry name" value="UPF0047"/>
    <property type="match status" value="1"/>
</dbReference>
<evidence type="ECO:0000256" key="1">
    <source>
        <dbReference type="ARBA" id="ARBA00005534"/>
    </source>
</evidence>
<dbReference type="PANTHER" id="PTHR30615:SF8">
    <property type="entry name" value="UPF0047 PROTEIN C4A8.02C"/>
    <property type="match status" value="1"/>
</dbReference>
<name>A0A7C4CCX5_UNCW3</name>
<dbReference type="InterPro" id="IPR001602">
    <property type="entry name" value="UPF0047_YjbQ-like"/>
</dbReference>
<dbReference type="Pfam" id="PF01894">
    <property type="entry name" value="YjbQ"/>
    <property type="match status" value="1"/>
</dbReference>
<dbReference type="PANTHER" id="PTHR30615">
    <property type="entry name" value="UNCHARACTERIZED PROTEIN YJBQ-RELATED"/>
    <property type="match status" value="1"/>
</dbReference>
<dbReference type="Gene3D" id="2.60.120.460">
    <property type="entry name" value="YjbQ-like"/>
    <property type="match status" value="1"/>
</dbReference>
<evidence type="ECO:0000313" key="2">
    <source>
        <dbReference type="EMBL" id="HGK27584.1"/>
    </source>
</evidence>
<comment type="similarity">
    <text evidence="1">Belongs to the UPF0047 family.</text>
</comment>